<evidence type="ECO:0000313" key="8">
    <source>
        <dbReference type="EMBL" id="GLJ60393.1"/>
    </source>
</evidence>
<dbReference type="GO" id="GO:0065002">
    <property type="term" value="P:intracellular protein transmembrane transport"/>
    <property type="evidence" value="ECO:0007669"/>
    <property type="project" value="TreeGrafter"/>
</dbReference>
<evidence type="ECO:0000256" key="4">
    <source>
        <dbReference type="ARBA" id="ARBA00022989"/>
    </source>
</evidence>
<keyword evidence="3 7" id="KW-0653">Protein transport</keyword>
<evidence type="ECO:0000313" key="9">
    <source>
        <dbReference type="Proteomes" id="UP001142462"/>
    </source>
</evidence>
<dbReference type="PANTHER" id="PTHR30371:SF0">
    <property type="entry name" value="SEC-INDEPENDENT PROTEIN TRANSLOCASE PROTEIN TATC, CHLOROPLASTIC-RELATED"/>
    <property type="match status" value="1"/>
</dbReference>
<dbReference type="EMBL" id="BSEJ01000001">
    <property type="protein sequence ID" value="GLJ60393.1"/>
    <property type="molecule type" value="Genomic_DNA"/>
</dbReference>
<feature type="transmembrane region" description="Helical" evidence="7">
    <location>
        <begin position="171"/>
        <end position="198"/>
    </location>
</feature>
<reference evidence="8" key="1">
    <citation type="journal article" date="2014" name="Int. J. Syst. Evol. Microbiol.">
        <title>Complete genome sequence of Corynebacterium casei LMG S-19264T (=DSM 44701T), isolated from a smear-ripened cheese.</title>
        <authorList>
            <consortium name="US DOE Joint Genome Institute (JGI-PGF)"/>
            <person name="Walter F."/>
            <person name="Albersmeier A."/>
            <person name="Kalinowski J."/>
            <person name="Ruckert C."/>
        </authorList>
    </citation>
    <scope>NUCLEOTIDE SEQUENCE</scope>
    <source>
        <strain evidence="8">VKM Ac-1020</strain>
    </source>
</reference>
<feature type="transmembrane region" description="Helical" evidence="7">
    <location>
        <begin position="92"/>
        <end position="113"/>
    </location>
</feature>
<keyword evidence="5 7" id="KW-0811">Translocation</keyword>
<keyword evidence="9" id="KW-1185">Reference proteome</keyword>
<dbReference type="NCBIfam" id="TIGR00945">
    <property type="entry name" value="tatC"/>
    <property type="match status" value="1"/>
</dbReference>
<keyword evidence="2 7" id="KW-0812">Transmembrane</keyword>
<dbReference type="GO" id="GO:0033281">
    <property type="term" value="C:TAT protein transport complex"/>
    <property type="evidence" value="ECO:0007669"/>
    <property type="project" value="UniProtKB-UniRule"/>
</dbReference>
<dbReference type="HAMAP" id="MF_00902">
    <property type="entry name" value="TatC"/>
    <property type="match status" value="1"/>
</dbReference>
<feature type="transmembrane region" description="Helical" evidence="7">
    <location>
        <begin position="34"/>
        <end position="52"/>
    </location>
</feature>
<proteinExistence type="inferred from homology"/>
<keyword evidence="7" id="KW-0813">Transport</keyword>
<dbReference type="Proteomes" id="UP001142462">
    <property type="component" value="Unassembled WGS sequence"/>
</dbReference>
<dbReference type="InterPro" id="IPR002033">
    <property type="entry name" value="TatC"/>
</dbReference>
<feature type="transmembrane region" description="Helical" evidence="7">
    <location>
        <begin position="125"/>
        <end position="151"/>
    </location>
</feature>
<feature type="transmembrane region" description="Helical" evidence="7">
    <location>
        <begin position="210"/>
        <end position="228"/>
    </location>
</feature>
<sequence>MATTDTEVAMPEDGPYRDRKMTLAAHLLELRKRLMIAAAALVVGMVVAFLITDPVIHLLTQPIALVAERRGDDFAQLNFDSVTAGFDMRMRIAFALGLLMSAPVWLWQIWAFIMPGLTRKEVRYTVGFMATAIPLFFAGCYVGLVIMPHIIELMASFVPEAGAQFYKYDYYYDFVFKLLLVLGVAFVSPVFLVALNLAGIITGKAILKGWRVAVVVATAFAAISTPAADITSMLLLAGILIVLYVLAGLLSMLFDRRKRKRHPEMFVDPEV</sequence>
<dbReference type="AlphaFoldDB" id="A0A9W6H173"/>
<protein>
    <recommendedName>
        <fullName evidence="7">Sec-independent protein translocase protein TatC</fullName>
    </recommendedName>
</protein>
<keyword evidence="7" id="KW-1003">Cell membrane</keyword>
<comment type="caution">
    <text evidence="8">The sequence shown here is derived from an EMBL/GenBank/DDBJ whole genome shotgun (WGS) entry which is preliminary data.</text>
</comment>
<keyword evidence="6 7" id="KW-0472">Membrane</keyword>
<comment type="similarity">
    <text evidence="7">Belongs to the TatC family.</text>
</comment>
<reference evidence="8" key="2">
    <citation type="submission" date="2023-01" db="EMBL/GenBank/DDBJ databases">
        <authorList>
            <person name="Sun Q."/>
            <person name="Evtushenko L."/>
        </authorList>
    </citation>
    <scope>NUCLEOTIDE SEQUENCE</scope>
    <source>
        <strain evidence="8">VKM Ac-1020</strain>
    </source>
</reference>
<accession>A0A9W6H173</accession>
<dbReference type="PANTHER" id="PTHR30371">
    <property type="entry name" value="SEC-INDEPENDENT PROTEIN TRANSLOCASE PROTEIN TATC"/>
    <property type="match status" value="1"/>
</dbReference>
<dbReference type="RefSeq" id="WP_271172105.1">
    <property type="nucleotide sequence ID" value="NZ_BSEJ01000001.1"/>
</dbReference>
<evidence type="ECO:0000256" key="1">
    <source>
        <dbReference type="ARBA" id="ARBA00004141"/>
    </source>
</evidence>
<dbReference type="GO" id="GO:0009977">
    <property type="term" value="F:proton motive force dependent protein transmembrane transporter activity"/>
    <property type="evidence" value="ECO:0007669"/>
    <property type="project" value="TreeGrafter"/>
</dbReference>
<name>A0A9W6H173_9MICO</name>
<dbReference type="Pfam" id="PF00902">
    <property type="entry name" value="TatC"/>
    <property type="match status" value="1"/>
</dbReference>
<evidence type="ECO:0000256" key="3">
    <source>
        <dbReference type="ARBA" id="ARBA00022927"/>
    </source>
</evidence>
<comment type="function">
    <text evidence="7">Part of the twin-arginine translocation (Tat) system that transports large folded proteins containing a characteristic twin-arginine motif in their signal peptide across membranes. Together with TatB, TatC is part of a receptor directly interacting with Tat signal peptides.</text>
</comment>
<dbReference type="PRINTS" id="PR01840">
    <property type="entry name" value="TATCFAMILY"/>
</dbReference>
<gene>
    <name evidence="8" type="primary">tatC_1</name>
    <name evidence="7" type="synonym">tatC</name>
    <name evidence="8" type="ORF">GCM10017576_05220</name>
</gene>
<evidence type="ECO:0000256" key="5">
    <source>
        <dbReference type="ARBA" id="ARBA00023010"/>
    </source>
</evidence>
<dbReference type="GO" id="GO:0043953">
    <property type="term" value="P:protein transport by the Tat complex"/>
    <property type="evidence" value="ECO:0007669"/>
    <property type="project" value="UniProtKB-UniRule"/>
</dbReference>
<comment type="subunit">
    <text evidence="7">The Tat system comprises two distinct complexes: a TatABC complex, containing multiple copies of TatA, TatB and TatC subunits, and a separate TatA complex, containing only TatA subunits. Substrates initially bind to the TatABC complex, which probably triggers association of the separate TatA complex to form the active translocon.</text>
</comment>
<keyword evidence="4 7" id="KW-1133">Transmembrane helix</keyword>
<evidence type="ECO:0000256" key="6">
    <source>
        <dbReference type="ARBA" id="ARBA00023136"/>
    </source>
</evidence>
<evidence type="ECO:0000256" key="7">
    <source>
        <dbReference type="HAMAP-Rule" id="MF_00902"/>
    </source>
</evidence>
<organism evidence="8 9">
    <name type="scientific">Microbacterium barkeri</name>
    <dbReference type="NCBI Taxonomy" id="33917"/>
    <lineage>
        <taxon>Bacteria</taxon>
        <taxon>Bacillati</taxon>
        <taxon>Actinomycetota</taxon>
        <taxon>Actinomycetes</taxon>
        <taxon>Micrococcales</taxon>
        <taxon>Microbacteriaceae</taxon>
        <taxon>Microbacterium</taxon>
    </lineage>
</organism>
<comment type="subcellular location">
    <subcellularLocation>
        <location evidence="7">Cell membrane</location>
        <topology evidence="7">Multi-pass membrane protein</topology>
    </subcellularLocation>
    <subcellularLocation>
        <location evidence="1">Membrane</location>
        <topology evidence="1">Multi-pass membrane protein</topology>
    </subcellularLocation>
</comment>
<evidence type="ECO:0000256" key="2">
    <source>
        <dbReference type="ARBA" id="ARBA00022692"/>
    </source>
</evidence>
<feature type="transmembrane region" description="Helical" evidence="7">
    <location>
        <begin position="234"/>
        <end position="254"/>
    </location>
</feature>